<comment type="caution">
    <text evidence="2">The sequence shown here is derived from an EMBL/GenBank/DDBJ whole genome shotgun (WGS) entry which is preliminary data.</text>
</comment>
<dbReference type="PANTHER" id="PTHR30547">
    <property type="entry name" value="UNCHARACTERIZED PROTEIN YHCG-RELATED"/>
    <property type="match status" value="1"/>
</dbReference>
<dbReference type="InterPro" id="IPR009362">
    <property type="entry name" value="YhcG_C"/>
</dbReference>
<organism evidence="2">
    <name type="scientific">bioreactor metagenome</name>
    <dbReference type="NCBI Taxonomy" id="1076179"/>
    <lineage>
        <taxon>unclassified sequences</taxon>
        <taxon>metagenomes</taxon>
        <taxon>ecological metagenomes</taxon>
    </lineage>
</organism>
<dbReference type="AlphaFoldDB" id="A0A645I6J3"/>
<reference evidence="2" key="1">
    <citation type="submission" date="2019-08" db="EMBL/GenBank/DDBJ databases">
        <authorList>
            <person name="Kucharzyk K."/>
            <person name="Murdoch R.W."/>
            <person name="Higgins S."/>
            <person name="Loffler F."/>
        </authorList>
    </citation>
    <scope>NUCLEOTIDE SEQUENCE</scope>
</reference>
<dbReference type="InterPro" id="IPR011856">
    <property type="entry name" value="tRNA_endonuc-like_dom_sf"/>
</dbReference>
<protein>
    <submittedName>
        <fullName evidence="2">Putative nuclease YhcG</fullName>
        <ecNumber evidence="2">3.1.-.-</ecNumber>
    </submittedName>
</protein>
<accession>A0A645I6J3</accession>
<dbReference type="Pfam" id="PF06250">
    <property type="entry name" value="YhcG_C"/>
    <property type="match status" value="1"/>
</dbReference>
<name>A0A645I6J3_9ZZZZ</name>
<evidence type="ECO:0000313" key="2">
    <source>
        <dbReference type="EMBL" id="MPN46868.1"/>
    </source>
</evidence>
<dbReference type="Gene3D" id="3.40.1350.10">
    <property type="match status" value="1"/>
</dbReference>
<keyword evidence="2" id="KW-0378">Hydrolase</keyword>
<dbReference type="GO" id="GO:0003676">
    <property type="term" value="F:nucleic acid binding"/>
    <property type="evidence" value="ECO:0007669"/>
    <property type="project" value="InterPro"/>
</dbReference>
<dbReference type="PANTHER" id="PTHR30547:SF5">
    <property type="entry name" value="NUCLEASE YHCG-RELATED"/>
    <property type="match status" value="1"/>
</dbReference>
<feature type="domain" description="YhcG PDDEXK nuclease" evidence="1">
    <location>
        <begin position="12"/>
        <end position="164"/>
    </location>
</feature>
<proteinExistence type="predicted"/>
<evidence type="ECO:0000259" key="1">
    <source>
        <dbReference type="Pfam" id="PF06250"/>
    </source>
</evidence>
<dbReference type="EC" id="3.1.-.-" evidence="2"/>
<dbReference type="GO" id="GO:0016787">
    <property type="term" value="F:hydrolase activity"/>
    <property type="evidence" value="ECO:0007669"/>
    <property type="project" value="UniProtKB-KW"/>
</dbReference>
<sequence length="184" mass="21347">MPKPEDAITPDDAIKDPYVLEFLGLKDEYSESDLEAALIQRLEDFLLELGEGFTFVGRQRRLRIDQTWYRVDLLFFHRRLRCLVIIDLKLGSLTHADVGQMDMYCNYAKEHWAYPDENPPVGLILCADKGHALARYALEGLPTKVMAANYRTVLPDAELLQKELETTRRLLESRVVRQPKKLRQ</sequence>
<gene>
    <name evidence="2" type="primary">yhcG_13</name>
    <name evidence="2" type="ORF">SDC9_194467</name>
</gene>
<dbReference type="InterPro" id="IPR053148">
    <property type="entry name" value="PD-DEXK-like_domain"/>
</dbReference>
<dbReference type="EMBL" id="VSSQ01107890">
    <property type="protein sequence ID" value="MPN46868.1"/>
    <property type="molecule type" value="Genomic_DNA"/>
</dbReference>